<sequence length="51" mass="5925">MTFASRSSKPSSHIVPQRPLYSTSTRPDWELVPFTSRIGVPEKRNLKIMMY</sequence>
<reference evidence="2" key="2">
    <citation type="submission" date="2020-11" db="EMBL/GenBank/DDBJ databases">
        <authorList>
            <person name="McCartney M.A."/>
            <person name="Auch B."/>
            <person name="Kono T."/>
            <person name="Mallez S."/>
            <person name="Becker A."/>
            <person name="Gohl D.M."/>
            <person name="Silverstein K.A.T."/>
            <person name="Koren S."/>
            <person name="Bechman K.B."/>
            <person name="Herman A."/>
            <person name="Abrahante J.E."/>
            <person name="Garbe J."/>
        </authorList>
    </citation>
    <scope>NUCLEOTIDE SEQUENCE</scope>
    <source>
        <strain evidence="2">Duluth1</strain>
        <tissue evidence="2">Whole animal</tissue>
    </source>
</reference>
<evidence type="ECO:0000313" key="2">
    <source>
        <dbReference type="EMBL" id="KAH3872702.1"/>
    </source>
</evidence>
<evidence type="ECO:0000256" key="1">
    <source>
        <dbReference type="SAM" id="MobiDB-lite"/>
    </source>
</evidence>
<dbReference type="EMBL" id="JAIWYP010000002">
    <property type="protein sequence ID" value="KAH3872702.1"/>
    <property type="molecule type" value="Genomic_DNA"/>
</dbReference>
<name>A0A9D4RND5_DREPO</name>
<gene>
    <name evidence="2" type="ORF">DPMN_035923</name>
</gene>
<feature type="compositionally biased region" description="Polar residues" evidence="1">
    <location>
        <begin position="1"/>
        <end position="11"/>
    </location>
</feature>
<feature type="region of interest" description="Disordered" evidence="1">
    <location>
        <begin position="1"/>
        <end position="20"/>
    </location>
</feature>
<evidence type="ECO:0000313" key="3">
    <source>
        <dbReference type="Proteomes" id="UP000828390"/>
    </source>
</evidence>
<proteinExistence type="predicted"/>
<keyword evidence="3" id="KW-1185">Reference proteome</keyword>
<dbReference type="AlphaFoldDB" id="A0A9D4RND5"/>
<protein>
    <submittedName>
        <fullName evidence="2">Uncharacterized protein</fullName>
    </submittedName>
</protein>
<reference evidence="2" key="1">
    <citation type="journal article" date="2019" name="bioRxiv">
        <title>The Genome of the Zebra Mussel, Dreissena polymorpha: A Resource for Invasive Species Research.</title>
        <authorList>
            <person name="McCartney M.A."/>
            <person name="Auch B."/>
            <person name="Kono T."/>
            <person name="Mallez S."/>
            <person name="Zhang Y."/>
            <person name="Obille A."/>
            <person name="Becker A."/>
            <person name="Abrahante J.E."/>
            <person name="Garbe J."/>
            <person name="Badalamenti J.P."/>
            <person name="Herman A."/>
            <person name="Mangelson H."/>
            <person name="Liachko I."/>
            <person name="Sullivan S."/>
            <person name="Sone E.D."/>
            <person name="Koren S."/>
            <person name="Silverstein K.A.T."/>
            <person name="Beckman K.B."/>
            <person name="Gohl D.M."/>
        </authorList>
    </citation>
    <scope>NUCLEOTIDE SEQUENCE</scope>
    <source>
        <strain evidence="2">Duluth1</strain>
        <tissue evidence="2">Whole animal</tissue>
    </source>
</reference>
<dbReference type="Proteomes" id="UP000828390">
    <property type="component" value="Unassembled WGS sequence"/>
</dbReference>
<organism evidence="2 3">
    <name type="scientific">Dreissena polymorpha</name>
    <name type="common">Zebra mussel</name>
    <name type="synonym">Mytilus polymorpha</name>
    <dbReference type="NCBI Taxonomy" id="45954"/>
    <lineage>
        <taxon>Eukaryota</taxon>
        <taxon>Metazoa</taxon>
        <taxon>Spiralia</taxon>
        <taxon>Lophotrochozoa</taxon>
        <taxon>Mollusca</taxon>
        <taxon>Bivalvia</taxon>
        <taxon>Autobranchia</taxon>
        <taxon>Heteroconchia</taxon>
        <taxon>Euheterodonta</taxon>
        <taxon>Imparidentia</taxon>
        <taxon>Neoheterodontei</taxon>
        <taxon>Myida</taxon>
        <taxon>Dreissenoidea</taxon>
        <taxon>Dreissenidae</taxon>
        <taxon>Dreissena</taxon>
    </lineage>
</organism>
<comment type="caution">
    <text evidence="2">The sequence shown here is derived from an EMBL/GenBank/DDBJ whole genome shotgun (WGS) entry which is preliminary data.</text>
</comment>
<accession>A0A9D4RND5</accession>